<dbReference type="PANTHER" id="PTHR22550:SF5">
    <property type="entry name" value="LEUCINE ZIPPER PROTEIN 4"/>
    <property type="match status" value="1"/>
</dbReference>
<evidence type="ECO:0000313" key="7">
    <source>
        <dbReference type="EMBL" id="GAA4349744.1"/>
    </source>
</evidence>
<evidence type="ECO:0000256" key="3">
    <source>
        <dbReference type="ARBA" id="ARBA00022989"/>
    </source>
</evidence>
<organism evidence="7 8">
    <name type="scientific">Hymenobacter saemangeumensis</name>
    <dbReference type="NCBI Taxonomy" id="1084522"/>
    <lineage>
        <taxon>Bacteria</taxon>
        <taxon>Pseudomonadati</taxon>
        <taxon>Bacteroidota</taxon>
        <taxon>Cytophagia</taxon>
        <taxon>Cytophagales</taxon>
        <taxon>Hymenobacteraceae</taxon>
        <taxon>Hymenobacter</taxon>
    </lineage>
</organism>
<feature type="transmembrane region" description="Helical" evidence="5">
    <location>
        <begin position="34"/>
        <end position="55"/>
    </location>
</feature>
<evidence type="ECO:0000256" key="5">
    <source>
        <dbReference type="SAM" id="Phobius"/>
    </source>
</evidence>
<keyword evidence="1" id="KW-1003">Cell membrane</keyword>
<gene>
    <name evidence="7" type="ORF">GCM10023185_06690</name>
</gene>
<accession>A0ABP8I1Y6</accession>
<keyword evidence="3 5" id="KW-1133">Transmembrane helix</keyword>
<evidence type="ECO:0000259" key="6">
    <source>
        <dbReference type="PROSITE" id="PS50234"/>
    </source>
</evidence>
<dbReference type="InterPro" id="IPR036465">
    <property type="entry name" value="vWFA_dom_sf"/>
</dbReference>
<dbReference type="InterPro" id="IPR050768">
    <property type="entry name" value="UPF0353/GerABKA_families"/>
</dbReference>
<reference evidence="8" key="1">
    <citation type="journal article" date="2019" name="Int. J. Syst. Evol. Microbiol.">
        <title>The Global Catalogue of Microorganisms (GCM) 10K type strain sequencing project: providing services to taxonomists for standard genome sequencing and annotation.</title>
        <authorList>
            <consortium name="The Broad Institute Genomics Platform"/>
            <consortium name="The Broad Institute Genome Sequencing Center for Infectious Disease"/>
            <person name="Wu L."/>
            <person name="Ma J."/>
        </authorList>
    </citation>
    <scope>NUCLEOTIDE SEQUENCE [LARGE SCALE GENOMIC DNA]</scope>
    <source>
        <strain evidence="8">JCM 17923</strain>
    </source>
</reference>
<evidence type="ECO:0000256" key="4">
    <source>
        <dbReference type="ARBA" id="ARBA00023136"/>
    </source>
</evidence>
<dbReference type="InterPro" id="IPR002035">
    <property type="entry name" value="VWF_A"/>
</dbReference>
<dbReference type="Gene3D" id="3.40.50.410">
    <property type="entry name" value="von Willebrand factor, type A domain"/>
    <property type="match status" value="1"/>
</dbReference>
<feature type="transmembrane region" description="Helical" evidence="5">
    <location>
        <begin position="291"/>
        <end position="311"/>
    </location>
</feature>
<comment type="caution">
    <text evidence="7">The sequence shown here is derived from an EMBL/GenBank/DDBJ whole genome shotgun (WGS) entry which is preliminary data.</text>
</comment>
<evidence type="ECO:0000313" key="8">
    <source>
        <dbReference type="Proteomes" id="UP001501153"/>
    </source>
</evidence>
<dbReference type="SUPFAM" id="SSF53300">
    <property type="entry name" value="vWA-like"/>
    <property type="match status" value="1"/>
</dbReference>
<dbReference type="SMART" id="SM00327">
    <property type="entry name" value="VWA"/>
    <property type="match status" value="1"/>
</dbReference>
<evidence type="ECO:0000256" key="2">
    <source>
        <dbReference type="ARBA" id="ARBA00022692"/>
    </source>
</evidence>
<dbReference type="PANTHER" id="PTHR22550">
    <property type="entry name" value="SPORE GERMINATION PROTEIN"/>
    <property type="match status" value="1"/>
</dbReference>
<keyword evidence="8" id="KW-1185">Reference proteome</keyword>
<keyword evidence="4 5" id="KW-0472">Membrane</keyword>
<dbReference type="Pfam" id="PF13519">
    <property type="entry name" value="VWA_2"/>
    <property type="match status" value="1"/>
</dbReference>
<protein>
    <submittedName>
        <fullName evidence="7">VWA domain-containing protein</fullName>
    </submittedName>
</protein>
<sequence length="313" mass="33516">MLVISLVLLLLYSRRSGRIARALGRRATALGWKLPLRLLSTAGLLLALLGPSLGVSPQQVRTMGKDVWLLVDVSRSMDATDVAPSRLLRAQYELRQLAARFPADRLGLIVFSGDAVVQCPLTHDQEALQVFIGTLHTGLLPAAATTLRAPLDLVLEKLMQQVTPGTPTNAPRTTAAVVLSDGEDFGENLEASLHALARTGTRVYTVGVGTAAGSKIPASNGRFVRDGRGQTVVSQLQEAPLLQLAAQTGGQYVELNDQHNGMGTLASTLRNLQAPTEQTRTIAVADNRYRWPLAAALMLLAIDVVLTITVIRP</sequence>
<dbReference type="PROSITE" id="PS50234">
    <property type="entry name" value="VWFA"/>
    <property type="match status" value="1"/>
</dbReference>
<keyword evidence="2 5" id="KW-0812">Transmembrane</keyword>
<name>A0ABP8I1Y6_9BACT</name>
<proteinExistence type="predicted"/>
<dbReference type="EMBL" id="BAABGZ010000010">
    <property type="protein sequence ID" value="GAA4349744.1"/>
    <property type="molecule type" value="Genomic_DNA"/>
</dbReference>
<feature type="domain" description="VWFA" evidence="6">
    <location>
        <begin position="66"/>
        <end position="272"/>
    </location>
</feature>
<evidence type="ECO:0000256" key="1">
    <source>
        <dbReference type="ARBA" id="ARBA00022475"/>
    </source>
</evidence>
<dbReference type="Proteomes" id="UP001501153">
    <property type="component" value="Unassembled WGS sequence"/>
</dbReference>